<comment type="similarity">
    <text evidence="2 10">Belongs to the MscL family.</text>
</comment>
<dbReference type="SUPFAM" id="SSF81330">
    <property type="entry name" value="Gated mechanosensitive channel"/>
    <property type="match status" value="1"/>
</dbReference>
<dbReference type="AlphaFoldDB" id="A0A1Q2D582"/>
<dbReference type="InterPro" id="IPR037673">
    <property type="entry name" value="MSC/AndL"/>
</dbReference>
<evidence type="ECO:0000256" key="8">
    <source>
        <dbReference type="ARBA" id="ARBA00023136"/>
    </source>
</evidence>
<dbReference type="InterPro" id="IPR019823">
    <property type="entry name" value="Mechanosensitive_channel_CS"/>
</dbReference>
<dbReference type="EMBL" id="CP019609">
    <property type="protein sequence ID" value="AQP53519.1"/>
    <property type="molecule type" value="Genomic_DNA"/>
</dbReference>
<feature type="compositionally biased region" description="Basic and acidic residues" evidence="11">
    <location>
        <begin position="108"/>
        <end position="124"/>
    </location>
</feature>
<dbReference type="PANTHER" id="PTHR30266:SF2">
    <property type="entry name" value="LARGE-CONDUCTANCE MECHANOSENSITIVE CHANNEL"/>
    <property type="match status" value="1"/>
</dbReference>
<dbReference type="STRING" id="633807.BW732_04255"/>
<keyword evidence="4 10" id="KW-1003">Cell membrane</keyword>
<evidence type="ECO:0000256" key="4">
    <source>
        <dbReference type="ARBA" id="ARBA00022475"/>
    </source>
</evidence>
<evidence type="ECO:0000256" key="3">
    <source>
        <dbReference type="ARBA" id="ARBA00022448"/>
    </source>
</evidence>
<keyword evidence="3 10" id="KW-0813">Transport</keyword>
<evidence type="ECO:0000256" key="11">
    <source>
        <dbReference type="SAM" id="MobiDB-lite"/>
    </source>
</evidence>
<comment type="subcellular location">
    <subcellularLocation>
        <location evidence="1 10">Cell membrane</location>
        <topology evidence="1 10">Multi-pass membrane protein</topology>
    </subcellularLocation>
</comment>
<evidence type="ECO:0000313" key="13">
    <source>
        <dbReference type="Proteomes" id="UP000188246"/>
    </source>
</evidence>
<dbReference type="GO" id="GO:0005886">
    <property type="term" value="C:plasma membrane"/>
    <property type="evidence" value="ECO:0007669"/>
    <property type="project" value="UniProtKB-SubCell"/>
</dbReference>
<protein>
    <recommendedName>
        <fullName evidence="10">Large-conductance mechanosensitive channel</fullName>
    </recommendedName>
</protein>
<sequence length="161" mass="17745">MLKEFKEFIARGNVLDLAVGVIIGGAFTSIVNALVNGLITPLIGLVIRLITGRKSLDDATSGMFFKVNGIKFEYGTVISAIVTFLITAFVLFLIVKFVNKAESSLPTKKQEEEQKEQAEEKQAETTDAILADIRTLLEEQAKTTTKDNRDREDTSSSQTKK</sequence>
<dbReference type="InterPro" id="IPR001185">
    <property type="entry name" value="MS_channel"/>
</dbReference>
<evidence type="ECO:0000256" key="7">
    <source>
        <dbReference type="ARBA" id="ARBA00023065"/>
    </source>
</evidence>
<organism evidence="12 13">
    <name type="scientific">Vagococcus penaei</name>
    <dbReference type="NCBI Taxonomy" id="633807"/>
    <lineage>
        <taxon>Bacteria</taxon>
        <taxon>Bacillati</taxon>
        <taxon>Bacillota</taxon>
        <taxon>Bacilli</taxon>
        <taxon>Lactobacillales</taxon>
        <taxon>Enterococcaceae</taxon>
        <taxon>Vagococcus</taxon>
    </lineage>
</organism>
<feature type="region of interest" description="Disordered" evidence="11">
    <location>
        <begin position="103"/>
        <end position="161"/>
    </location>
</feature>
<evidence type="ECO:0000256" key="1">
    <source>
        <dbReference type="ARBA" id="ARBA00004651"/>
    </source>
</evidence>
<evidence type="ECO:0000256" key="9">
    <source>
        <dbReference type="ARBA" id="ARBA00023303"/>
    </source>
</evidence>
<dbReference type="PANTHER" id="PTHR30266">
    <property type="entry name" value="MECHANOSENSITIVE CHANNEL MSCL"/>
    <property type="match status" value="1"/>
</dbReference>
<dbReference type="RefSeq" id="WP_077275609.1">
    <property type="nucleotide sequence ID" value="NZ_CP019609.1"/>
</dbReference>
<reference evidence="12 13" key="1">
    <citation type="journal article" date="2010" name="Int. J. Syst. Evol. Microbiol.">
        <title>Vagococcus penaei sp. nov., isolated from spoilage microbiota of cooked shrimp (Penaeus vannamei).</title>
        <authorList>
            <person name="Jaffres E."/>
            <person name="Prevost H."/>
            <person name="Rossero A."/>
            <person name="Joffraud J.J."/>
            <person name="Dousset X."/>
        </authorList>
    </citation>
    <scope>NUCLEOTIDE SEQUENCE [LARGE SCALE GENOMIC DNA]</scope>
    <source>
        <strain evidence="12 13">CD276</strain>
    </source>
</reference>
<keyword evidence="6 10" id="KW-1133">Transmembrane helix</keyword>
<dbReference type="HAMAP" id="MF_00115">
    <property type="entry name" value="MscL"/>
    <property type="match status" value="1"/>
</dbReference>
<keyword evidence="8 10" id="KW-0472">Membrane</keyword>
<dbReference type="PRINTS" id="PR01264">
    <property type="entry name" value="MECHCHANNEL"/>
</dbReference>
<evidence type="ECO:0000256" key="10">
    <source>
        <dbReference type="HAMAP-Rule" id="MF_00115"/>
    </source>
</evidence>
<name>A0A1Q2D582_9ENTE</name>
<feature type="transmembrane region" description="Helical" evidence="10">
    <location>
        <begin position="74"/>
        <end position="95"/>
    </location>
</feature>
<dbReference type="Proteomes" id="UP000188246">
    <property type="component" value="Chromosome"/>
</dbReference>
<dbReference type="GO" id="GO:0008381">
    <property type="term" value="F:mechanosensitive monoatomic ion channel activity"/>
    <property type="evidence" value="ECO:0007669"/>
    <property type="project" value="UniProtKB-UniRule"/>
</dbReference>
<evidence type="ECO:0000256" key="5">
    <source>
        <dbReference type="ARBA" id="ARBA00022692"/>
    </source>
</evidence>
<dbReference type="OrthoDB" id="9810350at2"/>
<proteinExistence type="inferred from homology"/>
<dbReference type="Pfam" id="PF01741">
    <property type="entry name" value="MscL"/>
    <property type="match status" value="1"/>
</dbReference>
<dbReference type="KEGG" id="vpi:BW732_04255"/>
<accession>A0A1Q2D582</accession>
<keyword evidence="13" id="KW-1185">Reference proteome</keyword>
<evidence type="ECO:0000256" key="2">
    <source>
        <dbReference type="ARBA" id="ARBA00007254"/>
    </source>
</evidence>
<feature type="compositionally biased region" description="Basic and acidic residues" evidence="11">
    <location>
        <begin position="135"/>
        <end position="154"/>
    </location>
</feature>
<dbReference type="Gene3D" id="1.10.1200.120">
    <property type="entry name" value="Large-conductance mechanosensitive channel, MscL, domain 1"/>
    <property type="match status" value="1"/>
</dbReference>
<feature type="transmembrane region" description="Helical" evidence="10">
    <location>
        <begin position="12"/>
        <end position="35"/>
    </location>
</feature>
<comment type="function">
    <text evidence="10">Channel that opens in response to stretch forces in the membrane lipid bilayer. May participate in the regulation of osmotic pressure changes within the cell.</text>
</comment>
<gene>
    <name evidence="10" type="primary">mscL</name>
    <name evidence="12" type="ORF">BW732_04255</name>
</gene>
<dbReference type="PROSITE" id="PS01327">
    <property type="entry name" value="MSCL"/>
    <property type="match status" value="1"/>
</dbReference>
<keyword evidence="7 10" id="KW-0406">Ion transport</keyword>
<dbReference type="InterPro" id="IPR036019">
    <property type="entry name" value="MscL_channel"/>
</dbReference>
<keyword evidence="5 10" id="KW-0812">Transmembrane</keyword>
<evidence type="ECO:0000256" key="6">
    <source>
        <dbReference type="ARBA" id="ARBA00022989"/>
    </source>
</evidence>
<keyword evidence="9 10" id="KW-0407">Ion channel</keyword>
<dbReference type="NCBIfam" id="TIGR00220">
    <property type="entry name" value="mscL"/>
    <property type="match status" value="1"/>
</dbReference>
<comment type="subunit">
    <text evidence="10">Homopentamer.</text>
</comment>
<evidence type="ECO:0000313" key="12">
    <source>
        <dbReference type="EMBL" id="AQP53519.1"/>
    </source>
</evidence>